<evidence type="ECO:0008006" key="4">
    <source>
        <dbReference type="Google" id="ProtNLM"/>
    </source>
</evidence>
<keyword evidence="1" id="KW-0732">Signal</keyword>
<feature type="chain" id="PRO_5045427274" description="Lipoprotein" evidence="1">
    <location>
        <begin position="22"/>
        <end position="164"/>
    </location>
</feature>
<gene>
    <name evidence="2" type="ORF">RXV79_18735</name>
</gene>
<evidence type="ECO:0000313" key="2">
    <source>
        <dbReference type="EMBL" id="WOB06951.1"/>
    </source>
</evidence>
<proteinExistence type="predicted"/>
<evidence type="ECO:0000256" key="1">
    <source>
        <dbReference type="SAM" id="SignalP"/>
    </source>
</evidence>
<evidence type="ECO:0000313" key="3">
    <source>
        <dbReference type="Proteomes" id="UP001303946"/>
    </source>
</evidence>
<dbReference type="EMBL" id="CP136336">
    <property type="protein sequence ID" value="WOB06951.1"/>
    <property type="molecule type" value="Genomic_DNA"/>
</dbReference>
<accession>A0ABZ0CR17</accession>
<dbReference type="Proteomes" id="UP001303946">
    <property type="component" value="Chromosome"/>
</dbReference>
<sequence length="164" mass="17862">MKTKFLHLTALCLLSAGCASSPGDQQPVKGSTAAQSEQDGCPCTVVAKPDGQGHHELRIVTSRATRNERILRSPDPIDLPTLSEDFSLVAYRMQRGTSFDVHVQDISTGVYIVVATRATNQFAFHFSALGLVLADSNGEAVIASNYSLKQALYQRELRMRRPNG</sequence>
<keyword evidence="3" id="KW-1185">Reference proteome</keyword>
<dbReference type="RefSeq" id="WP_316699605.1">
    <property type="nucleotide sequence ID" value="NZ_CP136336.1"/>
</dbReference>
<organism evidence="2 3">
    <name type="scientific">Piscinibacter gummiphilus</name>
    <dbReference type="NCBI Taxonomy" id="946333"/>
    <lineage>
        <taxon>Bacteria</taxon>
        <taxon>Pseudomonadati</taxon>
        <taxon>Pseudomonadota</taxon>
        <taxon>Betaproteobacteria</taxon>
        <taxon>Burkholderiales</taxon>
        <taxon>Sphaerotilaceae</taxon>
        <taxon>Piscinibacter</taxon>
    </lineage>
</organism>
<reference evidence="2 3" key="1">
    <citation type="submission" date="2023-10" db="EMBL/GenBank/DDBJ databases">
        <title>Bacteria for the degradation of biodegradable plastic PBAT(Polybutylene adipate terephthalate).</title>
        <authorList>
            <person name="Weon H.-Y."/>
            <person name="Yeon J."/>
        </authorList>
    </citation>
    <scope>NUCLEOTIDE SEQUENCE [LARGE SCALE GENOMIC DNA]</scope>
    <source>
        <strain evidence="2 3">SBD 7-3</strain>
    </source>
</reference>
<name>A0ABZ0CR17_9BURK</name>
<feature type="signal peptide" evidence="1">
    <location>
        <begin position="1"/>
        <end position="21"/>
    </location>
</feature>
<dbReference type="PROSITE" id="PS51257">
    <property type="entry name" value="PROKAR_LIPOPROTEIN"/>
    <property type="match status" value="1"/>
</dbReference>
<protein>
    <recommendedName>
        <fullName evidence="4">Lipoprotein</fullName>
    </recommendedName>
</protein>